<feature type="binding site" evidence="6">
    <location>
        <position position="81"/>
    </location>
    <ligand>
        <name>[4Fe-4S] cluster</name>
        <dbReference type="ChEBI" id="CHEBI:49883"/>
        <note>4Fe-4S-S-AdoMet</note>
    </ligand>
</feature>
<keyword evidence="4 6" id="KW-0408">Iron</keyword>
<dbReference type="eggNOG" id="COG1180">
    <property type="taxonomic scope" value="Bacteria"/>
</dbReference>
<keyword evidence="9" id="KW-1185">Reference proteome</keyword>
<dbReference type="PANTHER" id="PTHR30352:SF5">
    <property type="entry name" value="PYRUVATE FORMATE-LYASE 1-ACTIVATING ENZYME"/>
    <property type="match status" value="1"/>
</dbReference>
<dbReference type="KEGG" id="dol:Dole_1524"/>
<evidence type="ECO:0000256" key="1">
    <source>
        <dbReference type="ARBA" id="ARBA00022485"/>
    </source>
</evidence>
<dbReference type="InterPro" id="IPR034457">
    <property type="entry name" value="Organic_radical-activating"/>
</dbReference>
<accession>A8ZZH5</accession>
<protein>
    <submittedName>
        <fullName evidence="8">Radical SAM domain protein</fullName>
    </submittedName>
</protein>
<gene>
    <name evidence="8" type="ordered locus">Dole_1524</name>
</gene>
<dbReference type="SFLD" id="SFLDS00029">
    <property type="entry name" value="Radical_SAM"/>
    <property type="match status" value="1"/>
</dbReference>
<evidence type="ECO:0000313" key="9">
    <source>
        <dbReference type="Proteomes" id="UP000008561"/>
    </source>
</evidence>
<dbReference type="OrthoDB" id="9778883at2"/>
<evidence type="ECO:0000313" key="8">
    <source>
        <dbReference type="EMBL" id="ABW67328.1"/>
    </source>
</evidence>
<dbReference type="InterPro" id="IPR006638">
    <property type="entry name" value="Elp3/MiaA/NifB-like_rSAM"/>
</dbReference>
<dbReference type="PROSITE" id="PS51918">
    <property type="entry name" value="RADICAL_SAM"/>
    <property type="match status" value="1"/>
</dbReference>
<dbReference type="InterPro" id="IPR007197">
    <property type="entry name" value="rSAM"/>
</dbReference>
<dbReference type="Proteomes" id="UP000008561">
    <property type="component" value="Chromosome"/>
</dbReference>
<dbReference type="SUPFAM" id="SSF102114">
    <property type="entry name" value="Radical SAM enzymes"/>
    <property type="match status" value="1"/>
</dbReference>
<evidence type="ECO:0000256" key="6">
    <source>
        <dbReference type="PIRSR" id="PIRSR004869-50"/>
    </source>
</evidence>
<feature type="binding site" evidence="6">
    <location>
        <position position="85"/>
    </location>
    <ligand>
        <name>[4Fe-4S] cluster</name>
        <dbReference type="ChEBI" id="CHEBI:49883"/>
        <note>4Fe-4S-S-AdoMet</note>
    </ligand>
</feature>
<dbReference type="EMBL" id="CP000859">
    <property type="protein sequence ID" value="ABW67328.1"/>
    <property type="molecule type" value="Genomic_DNA"/>
</dbReference>
<dbReference type="AlphaFoldDB" id="A8ZZH5"/>
<dbReference type="RefSeq" id="WP_012174944.1">
    <property type="nucleotide sequence ID" value="NC_009943.1"/>
</dbReference>
<dbReference type="HOGENOM" id="CLU_044176_1_0_7"/>
<organism evidence="8 9">
    <name type="scientific">Desulfosudis oleivorans (strain DSM 6200 / JCM 39069 / Hxd3)</name>
    <name type="common">Desulfococcus oleovorans</name>
    <dbReference type="NCBI Taxonomy" id="96561"/>
    <lineage>
        <taxon>Bacteria</taxon>
        <taxon>Pseudomonadati</taxon>
        <taxon>Thermodesulfobacteriota</taxon>
        <taxon>Desulfobacteria</taxon>
        <taxon>Desulfobacterales</taxon>
        <taxon>Desulfosudaceae</taxon>
        <taxon>Desulfosudis</taxon>
    </lineage>
</organism>
<evidence type="ECO:0000256" key="3">
    <source>
        <dbReference type="ARBA" id="ARBA00022723"/>
    </source>
</evidence>
<dbReference type="Pfam" id="PF04055">
    <property type="entry name" value="Radical_SAM"/>
    <property type="match status" value="1"/>
</dbReference>
<reference evidence="8 9" key="1">
    <citation type="submission" date="2007-10" db="EMBL/GenBank/DDBJ databases">
        <title>Complete sequence of Desulfococcus oleovorans Hxd3.</title>
        <authorList>
            <consortium name="US DOE Joint Genome Institute"/>
            <person name="Copeland A."/>
            <person name="Lucas S."/>
            <person name="Lapidus A."/>
            <person name="Barry K."/>
            <person name="Glavina del Rio T."/>
            <person name="Dalin E."/>
            <person name="Tice H."/>
            <person name="Pitluck S."/>
            <person name="Kiss H."/>
            <person name="Brettin T."/>
            <person name="Bruce D."/>
            <person name="Detter J.C."/>
            <person name="Han C."/>
            <person name="Schmutz J."/>
            <person name="Larimer F."/>
            <person name="Land M."/>
            <person name="Hauser L."/>
            <person name="Kyrpides N."/>
            <person name="Kim E."/>
            <person name="Wawrik B."/>
            <person name="Richardson P."/>
        </authorList>
    </citation>
    <scope>NUCLEOTIDE SEQUENCE [LARGE SCALE GENOMIC DNA]</scope>
    <source>
        <strain evidence="9">DSM 6200 / JCM 39069 / Hxd3</strain>
    </source>
</reference>
<proteinExistence type="predicted"/>
<dbReference type="InterPro" id="IPR013785">
    <property type="entry name" value="Aldolase_TIM"/>
</dbReference>
<evidence type="ECO:0000256" key="4">
    <source>
        <dbReference type="ARBA" id="ARBA00023004"/>
    </source>
</evidence>
<evidence type="ECO:0000259" key="7">
    <source>
        <dbReference type="PROSITE" id="PS51918"/>
    </source>
</evidence>
<dbReference type="NCBIfam" id="TIGR04337">
    <property type="entry name" value="AmmeMemoSam_rS"/>
    <property type="match status" value="1"/>
</dbReference>
<dbReference type="STRING" id="96561.Dole_1524"/>
<dbReference type="PIRSF" id="PIRSF004869">
    <property type="entry name" value="PflX_prd"/>
    <property type="match status" value="1"/>
</dbReference>
<sequence>MEALLYEKQEDGSVICGLCNHRCHIRTDGYGKCKVRQNINGTLETLVYGKLIAIHPDPVEKKPLYHFLPGTLTYSIATVGCNFRCAFCQNMDISQMPREQGKIEGTLFSPEEVVADALRHQCKSISFTYTEPTVFFEFAYDTARLAQANGLKTVFVSNGYMTTDAIDKIAPWLDAANIDLKSFSDEFYKDLCGARLEPVKQSLTYLKARGIFLEVTTLLIPGLNDSPAEIKAMADFIVYTLGPRTPWHISRFHPAYNMPDVSPTPVGRLTEAYEIGKKSGLKYVYIGNVAGHAGSNTYCPNCGETLVKRAGHFQLQEYMIQNGCCTHCFTPIDGVGM</sequence>
<keyword evidence="2 6" id="KW-0949">S-adenosyl-L-methionine</keyword>
<dbReference type="InterPro" id="IPR016431">
    <property type="entry name" value="Pyrv-formate_lyase-activ_prd"/>
</dbReference>
<feature type="binding site" evidence="6">
    <location>
        <position position="88"/>
    </location>
    <ligand>
        <name>[4Fe-4S] cluster</name>
        <dbReference type="ChEBI" id="CHEBI:49883"/>
        <note>4Fe-4S-S-AdoMet</note>
    </ligand>
</feature>
<dbReference type="PANTHER" id="PTHR30352">
    <property type="entry name" value="PYRUVATE FORMATE-LYASE-ACTIVATING ENZYME"/>
    <property type="match status" value="1"/>
</dbReference>
<name>A8ZZH5_DESOH</name>
<dbReference type="GO" id="GO:0051539">
    <property type="term" value="F:4 iron, 4 sulfur cluster binding"/>
    <property type="evidence" value="ECO:0007669"/>
    <property type="project" value="UniProtKB-KW"/>
</dbReference>
<feature type="domain" description="Radical SAM core" evidence="7">
    <location>
        <begin position="66"/>
        <end position="282"/>
    </location>
</feature>
<dbReference type="InterPro" id="IPR027596">
    <property type="entry name" value="AmmeMemoSam_rS"/>
</dbReference>
<dbReference type="Gene3D" id="3.20.20.70">
    <property type="entry name" value="Aldolase class I"/>
    <property type="match status" value="1"/>
</dbReference>
<dbReference type="SFLD" id="SFLDG01101">
    <property type="entry name" value="Uncharacterised_Radical_SAM_Su"/>
    <property type="match status" value="1"/>
</dbReference>
<evidence type="ECO:0000256" key="2">
    <source>
        <dbReference type="ARBA" id="ARBA00022691"/>
    </source>
</evidence>
<keyword evidence="5 6" id="KW-0411">Iron-sulfur</keyword>
<comment type="cofactor">
    <cofactor evidence="6">
        <name>[4Fe-4S] cluster</name>
        <dbReference type="ChEBI" id="CHEBI:49883"/>
    </cofactor>
    <text evidence="6">Binds 1 [4Fe-4S] cluster. The cluster is coordinated with 3 cysteines and an exchangeable S-adenosyl-L-methionine.</text>
</comment>
<dbReference type="SMART" id="SM00729">
    <property type="entry name" value="Elp3"/>
    <property type="match status" value="1"/>
</dbReference>
<keyword evidence="3 6" id="KW-0479">Metal-binding</keyword>
<dbReference type="GO" id="GO:0003824">
    <property type="term" value="F:catalytic activity"/>
    <property type="evidence" value="ECO:0007669"/>
    <property type="project" value="InterPro"/>
</dbReference>
<evidence type="ECO:0000256" key="5">
    <source>
        <dbReference type="ARBA" id="ARBA00023014"/>
    </source>
</evidence>
<dbReference type="CDD" id="cd01335">
    <property type="entry name" value="Radical_SAM"/>
    <property type="match status" value="1"/>
</dbReference>
<dbReference type="InterPro" id="IPR058240">
    <property type="entry name" value="rSAM_sf"/>
</dbReference>
<dbReference type="GO" id="GO:0046872">
    <property type="term" value="F:metal ion binding"/>
    <property type="evidence" value="ECO:0007669"/>
    <property type="project" value="UniProtKB-KW"/>
</dbReference>
<keyword evidence="1" id="KW-0004">4Fe-4S</keyword>